<dbReference type="Gene3D" id="2.60.120.200">
    <property type="match status" value="3"/>
</dbReference>
<dbReference type="PROSITE" id="PS50060">
    <property type="entry name" value="MAM_2"/>
    <property type="match status" value="2"/>
</dbReference>
<dbReference type="PANTHER" id="PTHR23282">
    <property type="entry name" value="APICAL ENDOSOMAL GLYCOPROTEIN PRECURSOR"/>
    <property type="match status" value="1"/>
</dbReference>
<feature type="chain" id="PRO_5042034808" description="MAM domain-containing protein" evidence="1">
    <location>
        <begin position="24"/>
        <end position="788"/>
    </location>
</feature>
<dbReference type="InterPro" id="IPR000998">
    <property type="entry name" value="MAM_dom"/>
</dbReference>
<dbReference type="Proteomes" id="UP001283361">
    <property type="component" value="Unassembled WGS sequence"/>
</dbReference>
<keyword evidence="1" id="KW-0732">Signal</keyword>
<evidence type="ECO:0000313" key="4">
    <source>
        <dbReference type="Proteomes" id="UP001283361"/>
    </source>
</evidence>
<name>A0AAE0XZF4_9GAST</name>
<feature type="domain" description="MAM" evidence="2">
    <location>
        <begin position="140"/>
        <end position="301"/>
    </location>
</feature>
<dbReference type="InterPro" id="IPR051560">
    <property type="entry name" value="MAM_domain-containing"/>
</dbReference>
<reference evidence="3" key="1">
    <citation type="journal article" date="2023" name="G3 (Bethesda)">
        <title>A reference genome for the long-term kleptoplast-retaining sea slug Elysia crispata morphotype clarki.</title>
        <authorList>
            <person name="Eastman K.E."/>
            <person name="Pendleton A.L."/>
            <person name="Shaikh M.A."/>
            <person name="Suttiyut T."/>
            <person name="Ogas R."/>
            <person name="Tomko P."/>
            <person name="Gavelis G."/>
            <person name="Widhalm J.R."/>
            <person name="Wisecaver J.H."/>
        </authorList>
    </citation>
    <scope>NUCLEOTIDE SEQUENCE</scope>
    <source>
        <strain evidence="3">ECLA1</strain>
    </source>
</reference>
<feature type="domain" description="MAM" evidence="2">
    <location>
        <begin position="317"/>
        <end position="455"/>
    </location>
</feature>
<feature type="signal peptide" evidence="1">
    <location>
        <begin position="1"/>
        <end position="23"/>
    </location>
</feature>
<organism evidence="3 4">
    <name type="scientific">Elysia crispata</name>
    <name type="common">lettuce slug</name>
    <dbReference type="NCBI Taxonomy" id="231223"/>
    <lineage>
        <taxon>Eukaryota</taxon>
        <taxon>Metazoa</taxon>
        <taxon>Spiralia</taxon>
        <taxon>Lophotrochozoa</taxon>
        <taxon>Mollusca</taxon>
        <taxon>Gastropoda</taxon>
        <taxon>Heterobranchia</taxon>
        <taxon>Euthyneura</taxon>
        <taxon>Panpulmonata</taxon>
        <taxon>Sacoglossa</taxon>
        <taxon>Placobranchoidea</taxon>
        <taxon>Plakobranchidae</taxon>
        <taxon>Elysia</taxon>
    </lineage>
</organism>
<dbReference type="InterPro" id="IPR013320">
    <property type="entry name" value="ConA-like_dom_sf"/>
</dbReference>
<accession>A0AAE0XZF4</accession>
<comment type="caution">
    <text evidence="3">The sequence shown here is derived from an EMBL/GenBank/DDBJ whole genome shotgun (WGS) entry which is preliminary data.</text>
</comment>
<evidence type="ECO:0000259" key="2">
    <source>
        <dbReference type="PROSITE" id="PS50060"/>
    </source>
</evidence>
<dbReference type="SUPFAM" id="SSF49899">
    <property type="entry name" value="Concanavalin A-like lectins/glucanases"/>
    <property type="match status" value="3"/>
</dbReference>
<dbReference type="Pfam" id="PF00629">
    <property type="entry name" value="MAM"/>
    <property type="match status" value="2"/>
</dbReference>
<dbReference type="SMART" id="SM00137">
    <property type="entry name" value="MAM"/>
    <property type="match status" value="1"/>
</dbReference>
<sequence length="788" mass="87989">MVQSLFGLLFYALLVTHYPAVYGKDEKLASFDRLKSLGFKSRALPADQGVHCVSYYARTWGSQVGTLQTRLEDAATGKTTLVFSKIRRITTNTSLIFFDVPEQKKPFKVVIEKAAGLDQNTDVAIFDVEVTDDHCLDDSGSCDFEANICSYSNDDYSNSKSWALVTPDEDDESGIRYPAVDSTTGSGLGGYVKVHLDNEKDTAQMTSHIIHSSVSCIRFAYSILGDGKIIVGTHRGNVFSTLSNTDTSSRTSSLGWRDAQVEISLEDGTSWYKLTFTAQSGGREAWIALDDIRITHQSCYSFSKPDKPIDSAIIDESSCDFDSDCSSDWISDVKNKGYKWQLRSGKDTNGFPNFDHTHGDSTSKFQFVWVQPTSDTRRIILNGPKFDRSDANKLPNCFSFWYFMHGPTVPRLSVYFQYPGNDKGALWVREGDQGPAWHQGFVHTAYQVQDKGYQIQDWPLWAANTRMVTLGSKYKTGHSGQQIQDWSLWAANTRLVTLGSKYKTANTRLVTLGSKYKTGHSGQQIQDWSLWAANTRLVTLGSQYKTGHSGQPIQDWSLWAANTRLVTLGSQYKTGHSGQQIQDWSLWAANTRLVTLGSKYKTGHSGQQIQDWSLWAANTRLVTLGSQYKTGHSGQQIQDWSLWAANTRLVTLGSKYKTGHSGQPIQDWSLWAANTRLVTLGSQYKTGHSGQQIQDWSLWAANTRLVTLGSKYKTGHSGQPIQDWSLWAANTRLVTLGSKYKTGHSGQQIQDWSLWAANTRLVTLGSKYKTGHSGQQIQDWSLWAAIPS</sequence>
<dbReference type="GO" id="GO:0016020">
    <property type="term" value="C:membrane"/>
    <property type="evidence" value="ECO:0007669"/>
    <property type="project" value="InterPro"/>
</dbReference>
<dbReference type="EMBL" id="JAWDGP010007257">
    <property type="protein sequence ID" value="KAK3727130.1"/>
    <property type="molecule type" value="Genomic_DNA"/>
</dbReference>
<protein>
    <recommendedName>
        <fullName evidence="2">MAM domain-containing protein</fullName>
    </recommendedName>
</protein>
<gene>
    <name evidence="3" type="ORF">RRG08_048231</name>
</gene>
<evidence type="ECO:0000313" key="3">
    <source>
        <dbReference type="EMBL" id="KAK3727130.1"/>
    </source>
</evidence>
<dbReference type="PANTHER" id="PTHR23282:SF101">
    <property type="entry name" value="MAM DOMAIN-CONTAINING PROTEIN"/>
    <property type="match status" value="1"/>
</dbReference>
<keyword evidence="4" id="KW-1185">Reference proteome</keyword>
<dbReference type="AlphaFoldDB" id="A0AAE0XZF4"/>
<proteinExistence type="predicted"/>
<evidence type="ECO:0000256" key="1">
    <source>
        <dbReference type="SAM" id="SignalP"/>
    </source>
</evidence>